<dbReference type="Pfam" id="PF17667">
    <property type="entry name" value="Pkinase_fungal"/>
    <property type="match status" value="1"/>
</dbReference>
<gene>
    <name evidence="2" type="ORF">BDZ94DRAFT_1225301</name>
</gene>
<dbReference type="Gene3D" id="1.10.510.10">
    <property type="entry name" value="Transferase(Phosphotransferase) domain 1"/>
    <property type="match status" value="1"/>
</dbReference>
<evidence type="ECO:0000313" key="2">
    <source>
        <dbReference type="EMBL" id="KAF9459075.1"/>
    </source>
</evidence>
<evidence type="ECO:0000259" key="1">
    <source>
        <dbReference type="Pfam" id="PF17667"/>
    </source>
</evidence>
<dbReference type="InterPro" id="IPR011009">
    <property type="entry name" value="Kinase-like_dom_sf"/>
</dbReference>
<protein>
    <recommendedName>
        <fullName evidence="1">Fungal-type protein kinase domain-containing protein</fullName>
    </recommendedName>
</protein>
<dbReference type="AlphaFoldDB" id="A0A9P5XYG6"/>
<accession>A0A9P5XYG6</accession>
<dbReference type="Proteomes" id="UP000807353">
    <property type="component" value="Unassembled WGS sequence"/>
</dbReference>
<dbReference type="EMBL" id="MU150324">
    <property type="protein sequence ID" value="KAF9459075.1"/>
    <property type="molecule type" value="Genomic_DNA"/>
</dbReference>
<keyword evidence="3" id="KW-1185">Reference proteome</keyword>
<dbReference type="PANTHER" id="PTHR38248:SF2">
    <property type="entry name" value="FUNK1 11"/>
    <property type="match status" value="1"/>
</dbReference>
<proteinExistence type="predicted"/>
<sequence>MRKIIQPKAPLYSGSTPLWGSTRTLQVKMIDDAQPLILKASWPEITGKKEVTIIHKARLINSSPAITISIVASVDDCHHSTGTAQDNLGITNARNGTNPRIPKMMLGVILTPILKLKVKNFMKAWVQCYQCHYLLWKMRTTHGDVSRENLMWDPWVDKNVGVLLDFDLASSPDCSGRSGDRMGTVPYMARDILTDDYFDGNVAREYRHDLESFIWVLFWTALDDNKSTQVPRPWWRTSDFKSSYIAKSAVLMGIVFDKKTNFLGSEEHRKRWHFAVSSLEFLFRMKGREDLSADQLFREFEYFVARNWKWEGEGAPKPLLKDSDPIL</sequence>
<feature type="domain" description="Fungal-type protein kinase" evidence="1">
    <location>
        <begin position="119"/>
        <end position="220"/>
    </location>
</feature>
<dbReference type="OrthoDB" id="5569250at2759"/>
<organism evidence="2 3">
    <name type="scientific">Collybia nuda</name>
    <dbReference type="NCBI Taxonomy" id="64659"/>
    <lineage>
        <taxon>Eukaryota</taxon>
        <taxon>Fungi</taxon>
        <taxon>Dikarya</taxon>
        <taxon>Basidiomycota</taxon>
        <taxon>Agaricomycotina</taxon>
        <taxon>Agaricomycetes</taxon>
        <taxon>Agaricomycetidae</taxon>
        <taxon>Agaricales</taxon>
        <taxon>Tricholomatineae</taxon>
        <taxon>Clitocybaceae</taxon>
        <taxon>Collybia</taxon>
    </lineage>
</organism>
<comment type="caution">
    <text evidence="2">The sequence shown here is derived from an EMBL/GenBank/DDBJ whole genome shotgun (WGS) entry which is preliminary data.</text>
</comment>
<name>A0A9P5XYG6_9AGAR</name>
<evidence type="ECO:0000313" key="3">
    <source>
        <dbReference type="Proteomes" id="UP000807353"/>
    </source>
</evidence>
<dbReference type="SUPFAM" id="SSF56112">
    <property type="entry name" value="Protein kinase-like (PK-like)"/>
    <property type="match status" value="1"/>
</dbReference>
<dbReference type="InterPro" id="IPR040976">
    <property type="entry name" value="Pkinase_fungal"/>
</dbReference>
<dbReference type="PANTHER" id="PTHR38248">
    <property type="entry name" value="FUNK1 6"/>
    <property type="match status" value="1"/>
</dbReference>
<reference evidence="2" key="1">
    <citation type="submission" date="2020-11" db="EMBL/GenBank/DDBJ databases">
        <authorList>
            <consortium name="DOE Joint Genome Institute"/>
            <person name="Ahrendt S."/>
            <person name="Riley R."/>
            <person name="Andreopoulos W."/>
            <person name="Labutti K."/>
            <person name="Pangilinan J."/>
            <person name="Ruiz-Duenas F.J."/>
            <person name="Barrasa J.M."/>
            <person name="Sanchez-Garcia M."/>
            <person name="Camarero S."/>
            <person name="Miyauchi S."/>
            <person name="Serrano A."/>
            <person name="Linde D."/>
            <person name="Babiker R."/>
            <person name="Drula E."/>
            <person name="Ayuso-Fernandez I."/>
            <person name="Pacheco R."/>
            <person name="Padilla G."/>
            <person name="Ferreira P."/>
            <person name="Barriuso J."/>
            <person name="Kellner H."/>
            <person name="Castanera R."/>
            <person name="Alfaro M."/>
            <person name="Ramirez L."/>
            <person name="Pisabarro A.G."/>
            <person name="Kuo A."/>
            <person name="Tritt A."/>
            <person name="Lipzen A."/>
            <person name="He G."/>
            <person name="Yan M."/>
            <person name="Ng V."/>
            <person name="Cullen D."/>
            <person name="Martin F."/>
            <person name="Rosso M.-N."/>
            <person name="Henrissat B."/>
            <person name="Hibbett D."/>
            <person name="Martinez A.T."/>
            <person name="Grigoriev I.V."/>
        </authorList>
    </citation>
    <scope>NUCLEOTIDE SEQUENCE</scope>
    <source>
        <strain evidence="2">CBS 247.69</strain>
    </source>
</reference>